<evidence type="ECO:0000313" key="1">
    <source>
        <dbReference type="EMBL" id="RDC58018.1"/>
    </source>
</evidence>
<dbReference type="EMBL" id="QPKV01000002">
    <property type="protein sequence ID" value="RDC58018.1"/>
    <property type="molecule type" value="Genomic_DNA"/>
</dbReference>
<evidence type="ECO:0000313" key="2">
    <source>
        <dbReference type="Proteomes" id="UP000253961"/>
    </source>
</evidence>
<organism evidence="1 2">
    <name type="scientific">Pedobacter chinensis</name>
    <dbReference type="NCBI Taxonomy" id="2282421"/>
    <lineage>
        <taxon>Bacteria</taxon>
        <taxon>Pseudomonadati</taxon>
        <taxon>Bacteroidota</taxon>
        <taxon>Sphingobacteriia</taxon>
        <taxon>Sphingobacteriales</taxon>
        <taxon>Sphingobacteriaceae</taxon>
        <taxon>Pedobacter</taxon>
    </lineage>
</organism>
<comment type="caution">
    <text evidence="1">The sequence shown here is derived from an EMBL/GenBank/DDBJ whole genome shotgun (WGS) entry which is preliminary data.</text>
</comment>
<accession>A0A369Q6V5</accession>
<protein>
    <submittedName>
        <fullName evidence="1">Uncharacterized protein</fullName>
    </submittedName>
</protein>
<reference evidence="1 2" key="1">
    <citation type="submission" date="2018-07" db="EMBL/GenBank/DDBJ databases">
        <title>Pedobacter sp. nov., isolated from soil.</title>
        <authorList>
            <person name="Zhou L.Y."/>
            <person name="Du Z.J."/>
        </authorList>
    </citation>
    <scope>NUCLEOTIDE SEQUENCE [LARGE SCALE GENOMIC DNA]</scope>
    <source>
        <strain evidence="1 2">JDX94</strain>
    </source>
</reference>
<name>A0A369Q6V5_9SPHI</name>
<dbReference type="Proteomes" id="UP000253961">
    <property type="component" value="Unassembled WGS sequence"/>
</dbReference>
<gene>
    <name evidence="1" type="ORF">DU508_03455</name>
</gene>
<proteinExistence type="predicted"/>
<sequence length="77" mass="8855">MQICLKSLSKSFNQHKKYNHDLIHLLWLNKIVCAPYTIGINSPCIANLKPKRKVVANITDEKPENIRAIMGKERIVI</sequence>
<dbReference type="AlphaFoldDB" id="A0A369Q6V5"/>
<keyword evidence="2" id="KW-1185">Reference proteome</keyword>